<dbReference type="InterPro" id="IPR018294">
    <property type="entry name" value="ISPD_synthase_CS"/>
</dbReference>
<dbReference type="PANTHER" id="PTHR32125">
    <property type="entry name" value="2-C-METHYL-D-ERYTHRITOL 4-PHOSPHATE CYTIDYLYLTRANSFERASE, CHLOROPLASTIC"/>
    <property type="match status" value="1"/>
</dbReference>
<sequence length="227" mass="25494">MICCIVVAAGKGKRFKSKIPKTLFLMQDVPIVEYCLQTLSKCPLIDEIILVMQKKFIETTIVSKWKMSFSKIGSIVPGGRFREESVLNGFSCCSKKYDTILIHDGARPFVSENLIKRVIKATIKYGACIPVYPVNGSVKSVRKNRVISTIFEEGLQVAQTPQGFKREIIEKIFSIDIRNLKKFPDEASLCIKQGFDVYAIPGEAKNIKITTKQDLHLALAILNSFID</sequence>
<dbReference type="InterPro" id="IPR034683">
    <property type="entry name" value="IspD/TarI"/>
</dbReference>
<dbReference type="Gene3D" id="3.90.550.10">
    <property type="entry name" value="Spore Coat Polysaccharide Biosynthesis Protein SpsA, Chain A"/>
    <property type="match status" value="1"/>
</dbReference>
<evidence type="ECO:0000256" key="2">
    <source>
        <dbReference type="ARBA" id="ARBA00022695"/>
    </source>
</evidence>
<evidence type="ECO:0000256" key="1">
    <source>
        <dbReference type="ARBA" id="ARBA00022679"/>
    </source>
</evidence>
<dbReference type="AlphaFoldDB" id="A0A1V6CA50"/>
<dbReference type="GO" id="GO:0008299">
    <property type="term" value="P:isoprenoid biosynthetic process"/>
    <property type="evidence" value="ECO:0007669"/>
    <property type="project" value="InterPro"/>
</dbReference>
<dbReference type="InterPro" id="IPR050088">
    <property type="entry name" value="IspD/TarI_cytidylyltransf_bact"/>
</dbReference>
<dbReference type="PROSITE" id="PS01295">
    <property type="entry name" value="ISPD"/>
    <property type="match status" value="1"/>
</dbReference>
<protein>
    <submittedName>
        <fullName evidence="3">2-C-methyl-D-erythritol 4-phosphate cytidylyltransferase</fullName>
        <ecNumber evidence="3">2.7.7.60</ecNumber>
    </submittedName>
</protein>
<keyword evidence="2 3" id="KW-0548">Nucleotidyltransferase</keyword>
<reference evidence="3" key="1">
    <citation type="submission" date="2017-02" db="EMBL/GenBank/DDBJ databases">
        <title>Delving into the versatile metabolic prowess of the omnipresent phylum Bacteroidetes.</title>
        <authorList>
            <person name="Nobu M.K."/>
            <person name="Mei R."/>
            <person name="Narihiro T."/>
            <person name="Kuroda K."/>
            <person name="Liu W.-T."/>
        </authorList>
    </citation>
    <scope>NUCLEOTIDE SEQUENCE</scope>
    <source>
        <strain evidence="3">ADurb.Bin131</strain>
    </source>
</reference>
<name>A0A1V6CA50_UNCT6</name>
<accession>A0A1V6CA50</accession>
<dbReference type="CDD" id="cd02516">
    <property type="entry name" value="CDP-ME_synthetase"/>
    <property type="match status" value="1"/>
</dbReference>
<dbReference type="EMBL" id="MWDQ01000066">
    <property type="protein sequence ID" value="OQB73763.1"/>
    <property type="molecule type" value="Genomic_DNA"/>
</dbReference>
<dbReference type="PANTHER" id="PTHR32125:SF4">
    <property type="entry name" value="2-C-METHYL-D-ERYTHRITOL 4-PHOSPHATE CYTIDYLYLTRANSFERASE, CHLOROPLASTIC"/>
    <property type="match status" value="1"/>
</dbReference>
<dbReference type="EC" id="2.7.7.60" evidence="3"/>
<evidence type="ECO:0000313" key="3">
    <source>
        <dbReference type="EMBL" id="OQB73763.1"/>
    </source>
</evidence>
<dbReference type="InterPro" id="IPR029044">
    <property type="entry name" value="Nucleotide-diphossugar_trans"/>
</dbReference>
<dbReference type="GO" id="GO:0050518">
    <property type="term" value="F:2-C-methyl-D-erythritol 4-phosphate cytidylyltransferase activity"/>
    <property type="evidence" value="ECO:0007669"/>
    <property type="project" value="UniProtKB-EC"/>
</dbReference>
<dbReference type="Proteomes" id="UP000485562">
    <property type="component" value="Unassembled WGS sequence"/>
</dbReference>
<dbReference type="Pfam" id="PF01128">
    <property type="entry name" value="IspD"/>
    <property type="match status" value="1"/>
</dbReference>
<dbReference type="SUPFAM" id="SSF53448">
    <property type="entry name" value="Nucleotide-diphospho-sugar transferases"/>
    <property type="match status" value="1"/>
</dbReference>
<organism evidence="3">
    <name type="scientific">candidate division TA06 bacterium ADurb.Bin131</name>
    <dbReference type="NCBI Taxonomy" id="1852827"/>
    <lineage>
        <taxon>Bacteria</taxon>
        <taxon>Bacteria division TA06</taxon>
    </lineage>
</organism>
<keyword evidence="1 3" id="KW-0808">Transferase</keyword>
<proteinExistence type="predicted"/>
<comment type="caution">
    <text evidence="3">The sequence shown here is derived from an EMBL/GenBank/DDBJ whole genome shotgun (WGS) entry which is preliminary data.</text>
</comment>
<gene>
    <name evidence="3" type="primary">ispD</name>
    <name evidence="3" type="ORF">BWX89_00810</name>
</gene>